<feature type="chain" id="PRO_5012538858" description="Intersectin-EH binding protein Ibp1" evidence="2">
    <location>
        <begin position="20"/>
        <end position="104"/>
    </location>
</feature>
<feature type="region of interest" description="Disordered" evidence="1">
    <location>
        <begin position="66"/>
        <end position="104"/>
    </location>
</feature>
<sequence length="104" mass="10291">MKNAVFAAIATLAAAPALAQGTQPYSYTVPTVAYTGNSANYCPAGLQPVMGLDGISCGRPTMAGPAAAAPRPMPAKPAAPVEASAVTPTPPAAYEPDTIMMGGN</sequence>
<reference evidence="3 4" key="1">
    <citation type="submission" date="2017-06" db="EMBL/GenBank/DDBJ databases">
        <title>Celeribacter sp. TSPH2 complete genome sequence.</title>
        <authorList>
            <person name="Woo J.-H."/>
            <person name="Kim H.-S."/>
        </authorList>
    </citation>
    <scope>NUCLEOTIDE SEQUENCE [LARGE SCALE GENOMIC DNA]</scope>
    <source>
        <strain evidence="3 4">TSPH2</strain>
    </source>
</reference>
<evidence type="ECO:0000313" key="4">
    <source>
        <dbReference type="Proteomes" id="UP000217935"/>
    </source>
</evidence>
<dbReference type="Proteomes" id="UP000217935">
    <property type="component" value="Chromosome"/>
</dbReference>
<feature type="signal peptide" evidence="2">
    <location>
        <begin position="1"/>
        <end position="19"/>
    </location>
</feature>
<name>A0A291GBX6_9RHOB</name>
<keyword evidence="4" id="KW-1185">Reference proteome</keyword>
<organism evidence="3 4">
    <name type="scientific">Celeribacter ethanolicus</name>
    <dbReference type="NCBI Taxonomy" id="1758178"/>
    <lineage>
        <taxon>Bacteria</taxon>
        <taxon>Pseudomonadati</taxon>
        <taxon>Pseudomonadota</taxon>
        <taxon>Alphaproteobacteria</taxon>
        <taxon>Rhodobacterales</taxon>
        <taxon>Roseobacteraceae</taxon>
        <taxon>Celeribacter</taxon>
    </lineage>
</organism>
<evidence type="ECO:0008006" key="5">
    <source>
        <dbReference type="Google" id="ProtNLM"/>
    </source>
</evidence>
<gene>
    <name evidence="3" type="ORF">CEW89_08120</name>
</gene>
<dbReference type="STRING" id="1758178.GCA_001550095_00273"/>
<dbReference type="KEGG" id="ceh:CEW89_08120"/>
<dbReference type="RefSeq" id="WP_096805536.1">
    <property type="nucleotide sequence ID" value="NZ_CP022196.1"/>
</dbReference>
<dbReference type="AlphaFoldDB" id="A0A291GBX6"/>
<evidence type="ECO:0000313" key="3">
    <source>
        <dbReference type="EMBL" id="ATG47542.1"/>
    </source>
</evidence>
<accession>A0A291GBX6</accession>
<dbReference type="OrthoDB" id="7875085at2"/>
<dbReference type="EMBL" id="CP022196">
    <property type="protein sequence ID" value="ATG47542.1"/>
    <property type="molecule type" value="Genomic_DNA"/>
</dbReference>
<protein>
    <recommendedName>
        <fullName evidence="5">Intersectin-EH binding protein Ibp1</fullName>
    </recommendedName>
</protein>
<keyword evidence="2" id="KW-0732">Signal</keyword>
<evidence type="ECO:0000256" key="1">
    <source>
        <dbReference type="SAM" id="MobiDB-lite"/>
    </source>
</evidence>
<evidence type="ECO:0000256" key="2">
    <source>
        <dbReference type="SAM" id="SignalP"/>
    </source>
</evidence>
<proteinExistence type="predicted"/>